<evidence type="ECO:0000256" key="1">
    <source>
        <dbReference type="SAM" id="SignalP"/>
    </source>
</evidence>
<keyword evidence="1" id="KW-0732">Signal</keyword>
<reference evidence="3" key="1">
    <citation type="submission" date="2016-11" db="EMBL/GenBank/DDBJ databases">
        <authorList>
            <person name="Varghese N."/>
            <person name="Submissions S."/>
        </authorList>
    </citation>
    <scope>NUCLEOTIDE SEQUENCE [LARGE SCALE GENOMIC DNA]</scope>
    <source>
        <strain evidence="3">DSM 26884</strain>
    </source>
</reference>
<proteinExistence type="predicted"/>
<dbReference type="GeneID" id="92711251"/>
<evidence type="ECO:0008006" key="4">
    <source>
        <dbReference type="Google" id="ProtNLM"/>
    </source>
</evidence>
<dbReference type="RefSeq" id="WP_025834491.1">
    <property type="nucleotide sequence ID" value="NZ_FQZN01000005.1"/>
</dbReference>
<gene>
    <name evidence="2" type="ORF">SAMN05444350_10514</name>
</gene>
<dbReference type="Proteomes" id="UP000184192">
    <property type="component" value="Unassembled WGS sequence"/>
</dbReference>
<dbReference type="AlphaFoldDB" id="A0A1M6CRL7"/>
<accession>A0A1M6CRL7</accession>
<evidence type="ECO:0000313" key="2">
    <source>
        <dbReference type="EMBL" id="SHI63662.1"/>
    </source>
</evidence>
<dbReference type="EMBL" id="FQZN01000005">
    <property type="protein sequence ID" value="SHI63662.1"/>
    <property type="molecule type" value="Genomic_DNA"/>
</dbReference>
<feature type="signal peptide" evidence="1">
    <location>
        <begin position="1"/>
        <end position="26"/>
    </location>
</feature>
<name>A0A1M6CRL7_9BACE</name>
<evidence type="ECO:0000313" key="3">
    <source>
        <dbReference type="Proteomes" id="UP000184192"/>
    </source>
</evidence>
<sequence>MKALSFVLLGSLFLLQPTILSLNASAIVTEILSIPTEKKKIRKPANIHLLKGETNTRSILPVVPGYIEDNQLFICFRVPVEDEYLIVKDTESGEIVYSGIFTGTTLTINLTNPGESYTVEIV</sequence>
<protein>
    <recommendedName>
        <fullName evidence="4">DUF3244 domain-containing protein</fullName>
    </recommendedName>
</protein>
<organism evidence="2 3">
    <name type="scientific">Bacteroides stercorirosoris</name>
    <dbReference type="NCBI Taxonomy" id="871324"/>
    <lineage>
        <taxon>Bacteria</taxon>
        <taxon>Pseudomonadati</taxon>
        <taxon>Bacteroidota</taxon>
        <taxon>Bacteroidia</taxon>
        <taxon>Bacteroidales</taxon>
        <taxon>Bacteroidaceae</taxon>
        <taxon>Bacteroides</taxon>
    </lineage>
</organism>
<keyword evidence="3" id="KW-1185">Reference proteome</keyword>
<feature type="chain" id="PRO_5009916464" description="DUF3244 domain-containing protein" evidence="1">
    <location>
        <begin position="27"/>
        <end position="122"/>
    </location>
</feature>